<organism evidence="1 2">
    <name type="scientific">Vitrella brassicaformis (strain CCMP3155)</name>
    <dbReference type="NCBI Taxonomy" id="1169540"/>
    <lineage>
        <taxon>Eukaryota</taxon>
        <taxon>Sar</taxon>
        <taxon>Alveolata</taxon>
        <taxon>Colpodellida</taxon>
        <taxon>Vitrellaceae</taxon>
        <taxon>Vitrella</taxon>
    </lineage>
</organism>
<sequence length="225" mass="25736">MTPAHLKGIDSALYQLLSQHFDCDIRLLCAYQWFDDDPKINLVDEKYAEEMKKIAAFYETEPGRKWLGWRDKPKEERAKDREEKKRMESELAENLPAISRDVTGGGGDELEALGRLLLDPRSVEKWDTAISECSFDDVYTPLNLMNCLNESRDESHVFQLRPAGECRIPGTRSALGYNLVTRRPITKYAGNEGIANFEFQYITVALVAKGVVDAGMQEAKRRRRD</sequence>
<dbReference type="EMBL" id="CDMY01000488">
    <property type="protein sequence ID" value="CEM17106.1"/>
    <property type="molecule type" value="Genomic_DNA"/>
</dbReference>
<evidence type="ECO:0000313" key="1">
    <source>
        <dbReference type="EMBL" id="CEM17106.1"/>
    </source>
</evidence>
<dbReference type="InParanoid" id="A0A0G4FRW7"/>
<dbReference type="PhylomeDB" id="A0A0G4FRW7"/>
<evidence type="ECO:0000313" key="2">
    <source>
        <dbReference type="Proteomes" id="UP000041254"/>
    </source>
</evidence>
<keyword evidence="2" id="KW-1185">Reference proteome</keyword>
<proteinExistence type="predicted"/>
<reference evidence="1 2" key="1">
    <citation type="submission" date="2014-11" db="EMBL/GenBank/DDBJ databases">
        <authorList>
            <person name="Zhu J."/>
            <person name="Qi W."/>
            <person name="Song R."/>
        </authorList>
    </citation>
    <scope>NUCLEOTIDE SEQUENCE [LARGE SCALE GENOMIC DNA]</scope>
</reference>
<protein>
    <submittedName>
        <fullName evidence="1">Uncharacterized protein</fullName>
    </submittedName>
</protein>
<dbReference type="VEuPathDB" id="CryptoDB:Vbra_21580"/>
<dbReference type="Proteomes" id="UP000041254">
    <property type="component" value="Unassembled WGS sequence"/>
</dbReference>
<accession>A0A0G4FRW7</accession>
<name>A0A0G4FRW7_VITBC</name>
<gene>
    <name evidence="1" type="ORF">Vbra_21580</name>
</gene>
<dbReference type="AlphaFoldDB" id="A0A0G4FRW7"/>